<dbReference type="Pfam" id="PF23562">
    <property type="entry name" value="AMP-binding_C_3"/>
    <property type="match status" value="1"/>
</dbReference>
<dbReference type="PANTHER" id="PTHR43272">
    <property type="entry name" value="LONG-CHAIN-FATTY-ACID--COA LIGASE"/>
    <property type="match status" value="1"/>
</dbReference>
<comment type="catalytic activity">
    <reaction evidence="1">
        <text>a long-chain fatty acid + ATP + CoA = a long-chain fatty acyl-CoA + AMP + diphosphate</text>
        <dbReference type="Rhea" id="RHEA:15421"/>
        <dbReference type="ChEBI" id="CHEBI:30616"/>
        <dbReference type="ChEBI" id="CHEBI:33019"/>
        <dbReference type="ChEBI" id="CHEBI:57287"/>
        <dbReference type="ChEBI" id="CHEBI:57560"/>
        <dbReference type="ChEBI" id="CHEBI:83139"/>
        <dbReference type="ChEBI" id="CHEBI:456215"/>
        <dbReference type="EC" id="6.2.1.3"/>
    </reaction>
    <physiologicalReaction direction="left-to-right" evidence="1">
        <dbReference type="Rhea" id="RHEA:15422"/>
    </physiologicalReaction>
</comment>
<dbReference type="RefSeq" id="WP_187524871.1">
    <property type="nucleotide sequence ID" value="NZ_JACRTA010000001.1"/>
</dbReference>
<gene>
    <name evidence="3" type="ORF">H8692_01845</name>
</gene>
<dbReference type="GO" id="GO:0004467">
    <property type="term" value="F:long-chain fatty acid-CoA ligase activity"/>
    <property type="evidence" value="ECO:0007669"/>
    <property type="project" value="UniProtKB-EC"/>
</dbReference>
<dbReference type="GO" id="GO:0016020">
    <property type="term" value="C:membrane"/>
    <property type="evidence" value="ECO:0007669"/>
    <property type="project" value="TreeGrafter"/>
</dbReference>
<dbReference type="SUPFAM" id="SSF56801">
    <property type="entry name" value="Acetyl-CoA synthetase-like"/>
    <property type="match status" value="1"/>
</dbReference>
<dbReference type="PROSITE" id="PS00455">
    <property type="entry name" value="AMP_BINDING"/>
    <property type="match status" value="1"/>
</dbReference>
<dbReference type="InterPro" id="IPR045851">
    <property type="entry name" value="AMP-bd_C_sf"/>
</dbReference>
<dbReference type="PANTHER" id="PTHR43272:SF52">
    <property type="entry name" value="AMP-DEPENDENT SYNTHETASE_LIGASE DOMAIN-CONTAINING PROTEIN"/>
    <property type="match status" value="1"/>
</dbReference>
<dbReference type="Gene3D" id="3.30.300.30">
    <property type="match status" value="1"/>
</dbReference>
<dbReference type="InterPro" id="IPR042099">
    <property type="entry name" value="ANL_N_sf"/>
</dbReference>
<evidence type="ECO:0000313" key="4">
    <source>
        <dbReference type="Proteomes" id="UP000610862"/>
    </source>
</evidence>
<protein>
    <submittedName>
        <fullName evidence="3">AMP-binding protein</fullName>
    </submittedName>
</protein>
<dbReference type="AlphaFoldDB" id="A0A926E522"/>
<dbReference type="InterPro" id="IPR020845">
    <property type="entry name" value="AMP-binding_CS"/>
</dbReference>
<evidence type="ECO:0000259" key="2">
    <source>
        <dbReference type="Pfam" id="PF00501"/>
    </source>
</evidence>
<feature type="domain" description="AMP-dependent synthetase/ligase" evidence="2">
    <location>
        <begin position="49"/>
        <end position="449"/>
    </location>
</feature>
<sequence>MEKNRQISERKSNELVWAGSLIERIEKIDDPAVRYKDSRPITDIKHMIETSAELYNDNPAFRYKPDNNSPYKTITYREMLADVNGLGTALIDNGLKGKRIAVIGENSYQWSVSYLAAVCGTGTVVPFDKELSSDELKNLVIRADVECVIFSDKYQEIFKEIKTEGDTKLKILVNFSLKEKQEEIFSWTEMKEAGKKMIQAGDRRFLDAEINNEEMGILLFTSGTTGASKGVMLSHKNIAADLMAAPTVLAVHTWDIFFSVLPLHHTYECTCGFLMPLYKGASIAYCQGLKYITKNLQEVKPTMFLGVPLIFESLYRTIWKNIRKQGKEKLLKKVIKLNSATKKIGMDLGKIFFKQITDVFGGRMRMMICGGAAINPDVLNGLRDFGIPAVQGYGLTECAPMGALNPDTAPDPASIGKPLPGFEMKVVDINDEGIGELCLRGENVMLGYYMMPEETSEVIDEDGWFHTGDLGYMNDKGYAFITGRKKNVIITKNGKNVYPEEIEYLLSNISFVQESFVFGQDSADAQDTVIVAAIKLDDEVVNEILGEDYDTEAVKKLVWEEIDKINEASPAFRKIRKVIIRKTDFVKNTSNKLIRFAADNKKED</sequence>
<dbReference type="Gene3D" id="3.40.50.12780">
    <property type="entry name" value="N-terminal domain of ligase-like"/>
    <property type="match status" value="1"/>
</dbReference>
<keyword evidence="4" id="KW-1185">Reference proteome</keyword>
<proteinExistence type="predicted"/>
<accession>A0A926E522</accession>
<organism evidence="3 4">
    <name type="scientific">Lentihominibacter hominis</name>
    <dbReference type="NCBI Taxonomy" id="2763645"/>
    <lineage>
        <taxon>Bacteria</taxon>
        <taxon>Bacillati</taxon>
        <taxon>Bacillota</taxon>
        <taxon>Clostridia</taxon>
        <taxon>Peptostreptococcales</taxon>
        <taxon>Anaerovoracaceae</taxon>
        <taxon>Lentihominibacter</taxon>
    </lineage>
</organism>
<comment type="caution">
    <text evidence="3">The sequence shown here is derived from an EMBL/GenBank/DDBJ whole genome shotgun (WGS) entry which is preliminary data.</text>
</comment>
<dbReference type="InterPro" id="IPR000873">
    <property type="entry name" value="AMP-dep_synth/lig_dom"/>
</dbReference>
<dbReference type="Proteomes" id="UP000610862">
    <property type="component" value="Unassembled WGS sequence"/>
</dbReference>
<name>A0A926E522_9FIRM</name>
<evidence type="ECO:0000313" key="3">
    <source>
        <dbReference type="EMBL" id="MBC8567502.1"/>
    </source>
</evidence>
<dbReference type="Pfam" id="PF00501">
    <property type="entry name" value="AMP-binding"/>
    <property type="match status" value="1"/>
</dbReference>
<dbReference type="EMBL" id="JACRTA010000001">
    <property type="protein sequence ID" value="MBC8567502.1"/>
    <property type="molecule type" value="Genomic_DNA"/>
</dbReference>
<evidence type="ECO:0000256" key="1">
    <source>
        <dbReference type="ARBA" id="ARBA00024484"/>
    </source>
</evidence>
<reference evidence="3" key="1">
    <citation type="submission" date="2020-08" db="EMBL/GenBank/DDBJ databases">
        <title>Genome public.</title>
        <authorList>
            <person name="Liu C."/>
            <person name="Sun Q."/>
        </authorList>
    </citation>
    <scope>NUCLEOTIDE SEQUENCE</scope>
    <source>
        <strain evidence="3">NSJ-24</strain>
    </source>
</reference>